<dbReference type="RefSeq" id="WP_330130208.1">
    <property type="nucleotide sequence ID" value="NZ_JAUHLI010000023.1"/>
</dbReference>
<keyword evidence="1" id="KW-0378">Hydrolase</keyword>
<dbReference type="Proteomes" id="UP001336314">
    <property type="component" value="Unassembled WGS sequence"/>
</dbReference>
<protein>
    <submittedName>
        <fullName evidence="1">YqiA/YcfP family alpha/beta fold hydrolase</fullName>
    </submittedName>
</protein>
<evidence type="ECO:0000313" key="1">
    <source>
        <dbReference type="EMBL" id="MEE2003158.1"/>
    </source>
</evidence>
<name>A0ABU7J9E0_9GAMM</name>
<proteinExistence type="predicted"/>
<evidence type="ECO:0000313" key="2">
    <source>
        <dbReference type="Proteomes" id="UP001336314"/>
    </source>
</evidence>
<dbReference type="Gene3D" id="3.40.50.1820">
    <property type="entry name" value="alpha/beta hydrolase"/>
    <property type="match status" value="1"/>
</dbReference>
<dbReference type="InterPro" id="IPR029058">
    <property type="entry name" value="AB_hydrolase_fold"/>
</dbReference>
<comment type="caution">
    <text evidence="1">The sequence shown here is derived from an EMBL/GenBank/DDBJ whole genome shotgun (WGS) entry which is preliminary data.</text>
</comment>
<accession>A0ABU7J9E0</accession>
<reference evidence="1 2" key="1">
    <citation type="submission" date="2023-07" db="EMBL/GenBank/DDBJ databases">
        <title>Alkalimonas sp., MEB108 novel, alkaliphilic bacterium isolated from Lonar Lake, India.</title>
        <authorList>
            <person name="Joshi A."/>
            <person name="Thite S."/>
        </authorList>
    </citation>
    <scope>NUCLEOTIDE SEQUENCE [LARGE SCALE GENOMIC DNA]</scope>
    <source>
        <strain evidence="1 2">MEB108</strain>
    </source>
</reference>
<sequence length="186" mass="20582">MIIFIHGFGSNGLGSKACQLRAYCALNKIPFLAPSLSTIPVLAISTLEELIEQCLNFQPIRLIGSSLGGYYALYLAQKYQLSAVLINPSMEPEVTLQRHRGKACNYFDGSGYEWTAEHLASLKHYRTDSTGKNTLLLVQTGDEVLDYQVAVNRLPDAETIVVPGGNHGFEGFDSYLEKTMTFLQIK</sequence>
<keyword evidence="2" id="KW-1185">Reference proteome</keyword>
<organism evidence="1 2">
    <name type="scientific">Alkalimonas cellulosilytica</name>
    <dbReference type="NCBI Taxonomy" id="3058395"/>
    <lineage>
        <taxon>Bacteria</taxon>
        <taxon>Pseudomonadati</taxon>
        <taxon>Pseudomonadota</taxon>
        <taxon>Gammaproteobacteria</taxon>
        <taxon>Alkalimonas</taxon>
    </lineage>
</organism>
<dbReference type="PANTHER" id="PTHR35602">
    <property type="entry name" value="ESTERASE YQIA-RELATED"/>
    <property type="match status" value="1"/>
</dbReference>
<dbReference type="SUPFAM" id="SSF53474">
    <property type="entry name" value="alpha/beta-Hydrolases"/>
    <property type="match status" value="1"/>
</dbReference>
<dbReference type="PANTHER" id="PTHR35602:SF3">
    <property type="entry name" value="ESTERASE YQIA"/>
    <property type="match status" value="1"/>
</dbReference>
<dbReference type="GO" id="GO:0016787">
    <property type="term" value="F:hydrolase activity"/>
    <property type="evidence" value="ECO:0007669"/>
    <property type="project" value="UniProtKB-KW"/>
</dbReference>
<dbReference type="EMBL" id="JAUHLI010000023">
    <property type="protein sequence ID" value="MEE2003158.1"/>
    <property type="molecule type" value="Genomic_DNA"/>
</dbReference>
<gene>
    <name evidence="1" type="ORF">QWY20_17020</name>
</gene>
<dbReference type="Pfam" id="PF05728">
    <property type="entry name" value="UPF0227"/>
    <property type="match status" value="1"/>
</dbReference>
<dbReference type="InterPro" id="IPR008886">
    <property type="entry name" value="UPF0227/Esterase_YqiA"/>
</dbReference>